<name>A0A6G8KWL7_9MICO</name>
<dbReference type="Proteomes" id="UP000501518">
    <property type="component" value="Chromosome"/>
</dbReference>
<accession>A0A6G8KWL7</accession>
<organism evidence="3 4">
    <name type="scientific">Brevibacterium luteolum</name>
    <dbReference type="NCBI Taxonomy" id="199591"/>
    <lineage>
        <taxon>Bacteria</taxon>
        <taxon>Bacillati</taxon>
        <taxon>Actinomycetota</taxon>
        <taxon>Actinomycetes</taxon>
        <taxon>Micrococcales</taxon>
        <taxon>Brevibacteriaceae</taxon>
        <taxon>Brevibacterium</taxon>
    </lineage>
</organism>
<gene>
    <name evidence="3" type="ORF">EW640_07750</name>
</gene>
<feature type="transmembrane region" description="Helical" evidence="2">
    <location>
        <begin position="28"/>
        <end position="54"/>
    </location>
</feature>
<keyword evidence="2" id="KW-0472">Membrane</keyword>
<proteinExistence type="predicted"/>
<dbReference type="AlphaFoldDB" id="A0A6G8KWL7"/>
<evidence type="ECO:0000313" key="3">
    <source>
        <dbReference type="EMBL" id="QIN29178.1"/>
    </source>
</evidence>
<keyword evidence="2" id="KW-1133">Transmembrane helix</keyword>
<evidence type="ECO:0000256" key="1">
    <source>
        <dbReference type="SAM" id="MobiDB-lite"/>
    </source>
</evidence>
<dbReference type="EMBL" id="CP035810">
    <property type="protein sequence ID" value="QIN29178.1"/>
    <property type="molecule type" value="Genomic_DNA"/>
</dbReference>
<dbReference type="KEGG" id="blut:EW640_07750"/>
<feature type="region of interest" description="Disordered" evidence="1">
    <location>
        <begin position="1"/>
        <end position="22"/>
    </location>
</feature>
<sequence length="91" mass="9536">MATVRAHAQSAQTQTAPPHRRASSRADAVFTAAAVIFSLIGVLAIAVALIQAAMQARPSALMTYTGMICLPIGFAGMLAVLIRATLRRRSS</sequence>
<protein>
    <submittedName>
        <fullName evidence="3">Uncharacterized protein</fullName>
    </submittedName>
</protein>
<evidence type="ECO:0000313" key="4">
    <source>
        <dbReference type="Proteomes" id="UP000501518"/>
    </source>
</evidence>
<keyword evidence="2" id="KW-0812">Transmembrane</keyword>
<feature type="transmembrane region" description="Helical" evidence="2">
    <location>
        <begin position="60"/>
        <end position="82"/>
    </location>
</feature>
<reference evidence="3 4" key="1">
    <citation type="submission" date="2019-02" db="EMBL/GenBank/DDBJ databases">
        <title>Complete Genome Sequence and Methylome Analysis of Brevibacterium luteolum NEB1784.</title>
        <authorList>
            <person name="Fomenkov A."/>
            <person name="Roberts R.J."/>
        </authorList>
    </citation>
    <scope>NUCLEOTIDE SEQUENCE [LARGE SCALE GENOMIC DNA]</scope>
    <source>
        <strain evidence="3 4">NEB1784</strain>
    </source>
</reference>
<evidence type="ECO:0000256" key="2">
    <source>
        <dbReference type="SAM" id="Phobius"/>
    </source>
</evidence>